<accession>A0A4C1STG6</accession>
<reference evidence="1 2" key="1">
    <citation type="journal article" date="2019" name="Commun. Biol.">
        <title>The bagworm genome reveals a unique fibroin gene that provides high tensile strength.</title>
        <authorList>
            <person name="Kono N."/>
            <person name="Nakamura H."/>
            <person name="Ohtoshi R."/>
            <person name="Tomita M."/>
            <person name="Numata K."/>
            <person name="Arakawa K."/>
        </authorList>
    </citation>
    <scope>NUCLEOTIDE SEQUENCE [LARGE SCALE GENOMIC DNA]</scope>
</reference>
<dbReference type="Proteomes" id="UP000299102">
    <property type="component" value="Unassembled WGS sequence"/>
</dbReference>
<organism evidence="1 2">
    <name type="scientific">Eumeta variegata</name>
    <name type="common">Bagworm moth</name>
    <name type="synonym">Eumeta japonica</name>
    <dbReference type="NCBI Taxonomy" id="151549"/>
    <lineage>
        <taxon>Eukaryota</taxon>
        <taxon>Metazoa</taxon>
        <taxon>Ecdysozoa</taxon>
        <taxon>Arthropoda</taxon>
        <taxon>Hexapoda</taxon>
        <taxon>Insecta</taxon>
        <taxon>Pterygota</taxon>
        <taxon>Neoptera</taxon>
        <taxon>Endopterygota</taxon>
        <taxon>Lepidoptera</taxon>
        <taxon>Glossata</taxon>
        <taxon>Ditrysia</taxon>
        <taxon>Tineoidea</taxon>
        <taxon>Psychidae</taxon>
        <taxon>Oiketicinae</taxon>
        <taxon>Eumeta</taxon>
    </lineage>
</organism>
<evidence type="ECO:0000313" key="2">
    <source>
        <dbReference type="Proteomes" id="UP000299102"/>
    </source>
</evidence>
<comment type="caution">
    <text evidence="1">The sequence shown here is derived from an EMBL/GenBank/DDBJ whole genome shotgun (WGS) entry which is preliminary data.</text>
</comment>
<protein>
    <submittedName>
        <fullName evidence="1">Uncharacterized protein</fullName>
    </submittedName>
</protein>
<dbReference type="AlphaFoldDB" id="A0A4C1STG6"/>
<sequence>MNDSHLRNTASLWEREPRGVPRYICGNVGMCSWVSVRKCILDVVRSALLRTQRSLSILLTKRIKLSVSTTGCRSSLVIPVDLDTQILPVQITICTGRIQKRRKTLTGRRRKIRERMIEEWQNNKVRRLRAENCTTTSRKYRIDFGLIEELVG</sequence>
<name>A0A4C1STG6_EUMVA</name>
<evidence type="ECO:0000313" key="1">
    <source>
        <dbReference type="EMBL" id="GBP05245.1"/>
    </source>
</evidence>
<gene>
    <name evidence="1" type="ORF">EVAR_91934_1</name>
</gene>
<dbReference type="EMBL" id="BGZK01007719">
    <property type="protein sequence ID" value="GBP05245.1"/>
    <property type="molecule type" value="Genomic_DNA"/>
</dbReference>
<keyword evidence="2" id="KW-1185">Reference proteome</keyword>
<proteinExistence type="predicted"/>